<dbReference type="Pfam" id="PF07813">
    <property type="entry name" value="LTXXQ"/>
    <property type="match status" value="1"/>
</dbReference>
<sequence>MTARFLQRRIASATAAAALMAALAVPAFAQPAPVAPPPAGAAAPGAERPHRMPSPEERQARMARHAEALKQKLQLTPAQQPAWDAFTAAMQPQGPRPARLDAQGLDQLTTPERIDRMRALRAQRSAEADRRDDAVKTFYAALNPAQQKVFDQESRRMHGHDGMRGKDGRPGRDGKPGGHGAHGERAPAPPAPPASR</sequence>
<dbReference type="OrthoDB" id="5298564at2"/>
<keyword evidence="2" id="KW-0732">Signal</keyword>
<feature type="compositionally biased region" description="Basic and acidic residues" evidence="1">
    <location>
        <begin position="47"/>
        <end position="64"/>
    </location>
</feature>
<feature type="region of interest" description="Disordered" evidence="1">
    <location>
        <begin position="146"/>
        <end position="196"/>
    </location>
</feature>
<feature type="region of interest" description="Disordered" evidence="1">
    <location>
        <begin position="30"/>
        <end position="64"/>
    </location>
</feature>
<dbReference type="GO" id="GO:0042597">
    <property type="term" value="C:periplasmic space"/>
    <property type="evidence" value="ECO:0007669"/>
    <property type="project" value="InterPro"/>
</dbReference>
<feature type="signal peptide" evidence="2">
    <location>
        <begin position="1"/>
        <end position="29"/>
    </location>
</feature>
<keyword evidence="4" id="KW-1185">Reference proteome</keyword>
<evidence type="ECO:0000313" key="3">
    <source>
        <dbReference type="EMBL" id="SFD74975.1"/>
    </source>
</evidence>
<proteinExistence type="predicted"/>
<feature type="region of interest" description="Disordered" evidence="1">
    <location>
        <begin position="91"/>
        <end position="112"/>
    </location>
</feature>
<dbReference type="EMBL" id="FOMQ01000005">
    <property type="protein sequence ID" value="SFD74975.1"/>
    <property type="molecule type" value="Genomic_DNA"/>
</dbReference>
<evidence type="ECO:0000313" key="4">
    <source>
        <dbReference type="Proteomes" id="UP000199517"/>
    </source>
</evidence>
<organism evidence="3 4">
    <name type="scientific">Paracidovorax konjaci</name>
    <dbReference type="NCBI Taxonomy" id="32040"/>
    <lineage>
        <taxon>Bacteria</taxon>
        <taxon>Pseudomonadati</taxon>
        <taxon>Pseudomonadota</taxon>
        <taxon>Betaproteobacteria</taxon>
        <taxon>Burkholderiales</taxon>
        <taxon>Comamonadaceae</taxon>
        <taxon>Paracidovorax</taxon>
    </lineage>
</organism>
<feature type="compositionally biased region" description="Basic and acidic residues" evidence="1">
    <location>
        <begin position="150"/>
        <end position="185"/>
    </location>
</feature>
<dbReference type="RefSeq" id="WP_092951767.1">
    <property type="nucleotide sequence ID" value="NZ_FOMQ01000005.1"/>
</dbReference>
<dbReference type="Proteomes" id="UP000199517">
    <property type="component" value="Unassembled WGS sequence"/>
</dbReference>
<evidence type="ECO:0000256" key="1">
    <source>
        <dbReference type="SAM" id="MobiDB-lite"/>
    </source>
</evidence>
<evidence type="ECO:0000256" key="2">
    <source>
        <dbReference type="SAM" id="SignalP"/>
    </source>
</evidence>
<dbReference type="STRING" id="32040.SAMN04489710_105336"/>
<gene>
    <name evidence="3" type="ORF">SAMN04489710_105336</name>
</gene>
<dbReference type="InterPro" id="IPR012899">
    <property type="entry name" value="LTXXQ"/>
</dbReference>
<feature type="compositionally biased region" description="Pro residues" evidence="1">
    <location>
        <begin position="187"/>
        <end position="196"/>
    </location>
</feature>
<dbReference type="AlphaFoldDB" id="A0A1I1UWM1"/>
<feature type="chain" id="PRO_5011435410" evidence="2">
    <location>
        <begin position="30"/>
        <end position="196"/>
    </location>
</feature>
<reference evidence="4" key="1">
    <citation type="submission" date="2016-10" db="EMBL/GenBank/DDBJ databases">
        <authorList>
            <person name="Varghese N."/>
            <person name="Submissions S."/>
        </authorList>
    </citation>
    <scope>NUCLEOTIDE SEQUENCE [LARGE SCALE GENOMIC DNA]</scope>
    <source>
        <strain evidence="4">DSM 7481</strain>
    </source>
</reference>
<accession>A0A1I1UWM1</accession>
<protein>
    <submittedName>
        <fullName evidence="3">LTXXQ motif family protein</fullName>
    </submittedName>
</protein>
<name>A0A1I1UWM1_9BURK</name>